<protein>
    <submittedName>
        <fullName evidence="1">Uncharacterized protein</fullName>
    </submittedName>
</protein>
<reference evidence="1" key="1">
    <citation type="submission" date="2022-07" db="EMBL/GenBank/DDBJ databases">
        <title>Genome Sequence of Physisporinus lineatus.</title>
        <authorList>
            <person name="Buettner E."/>
        </authorList>
    </citation>
    <scope>NUCLEOTIDE SEQUENCE</scope>
    <source>
        <strain evidence="1">VT162</strain>
    </source>
</reference>
<accession>A0AAD5UXE5</accession>
<dbReference type="Proteomes" id="UP001212997">
    <property type="component" value="Unassembled WGS sequence"/>
</dbReference>
<gene>
    <name evidence="1" type="ORF">NLI96_g8539</name>
</gene>
<comment type="caution">
    <text evidence="1">The sequence shown here is derived from an EMBL/GenBank/DDBJ whole genome shotgun (WGS) entry which is preliminary data.</text>
</comment>
<dbReference type="AlphaFoldDB" id="A0AAD5UXE5"/>
<evidence type="ECO:0000313" key="1">
    <source>
        <dbReference type="EMBL" id="KAJ3480169.1"/>
    </source>
</evidence>
<organism evidence="1 2">
    <name type="scientific">Meripilus lineatus</name>
    <dbReference type="NCBI Taxonomy" id="2056292"/>
    <lineage>
        <taxon>Eukaryota</taxon>
        <taxon>Fungi</taxon>
        <taxon>Dikarya</taxon>
        <taxon>Basidiomycota</taxon>
        <taxon>Agaricomycotina</taxon>
        <taxon>Agaricomycetes</taxon>
        <taxon>Polyporales</taxon>
        <taxon>Meripilaceae</taxon>
        <taxon>Meripilus</taxon>
    </lineage>
</organism>
<name>A0AAD5UXE5_9APHY</name>
<proteinExistence type="predicted"/>
<evidence type="ECO:0000313" key="2">
    <source>
        <dbReference type="Proteomes" id="UP001212997"/>
    </source>
</evidence>
<sequence length="238" mass="27120">MNSLTLPELPRITMQTRNEKRPTKLISTVAPSTTLSNTGNNTSPYLRLPPLTAFLWSPAIYHRFLTLFNACNIQRDDDCVKFLPANVHGNYRRGDTVSISQRFAASEPSTPGEKRTGEMVDVPLGTQNSSVIVSTQRLRHFFNWSILRPRTDQLRRFISTPDRPRGRFRIPSFCNITDTNNQVSRASLLQTSEAWIKHMVRDHHQVVKELVGGCFFDSSDVEPVVTKVARTTVEFCWL</sequence>
<dbReference type="EMBL" id="JANAWD010000391">
    <property type="protein sequence ID" value="KAJ3480169.1"/>
    <property type="molecule type" value="Genomic_DNA"/>
</dbReference>
<keyword evidence="2" id="KW-1185">Reference proteome</keyword>